<dbReference type="AlphaFoldDB" id="A0A9R1X378"/>
<evidence type="ECO:0000313" key="1">
    <source>
        <dbReference type="EMBL" id="KAJ0197556.1"/>
    </source>
</evidence>
<keyword evidence="2" id="KW-1185">Reference proteome</keyword>
<evidence type="ECO:0000313" key="2">
    <source>
        <dbReference type="Proteomes" id="UP000235145"/>
    </source>
</evidence>
<sequence>MSKKQSQKLISIIQARSKMAFSSTISNNSANRSSKQGRIRCDCDDPISRWTSRKPKNPGRRFIGCPDFKIPYLFYNGMVYQIYEIWFVPKSLFINAELDPVKDVITDTRNIA</sequence>
<proteinExistence type="predicted"/>
<dbReference type="Proteomes" id="UP000235145">
    <property type="component" value="Unassembled WGS sequence"/>
</dbReference>
<organism evidence="1 2">
    <name type="scientific">Lactuca sativa</name>
    <name type="common">Garden lettuce</name>
    <dbReference type="NCBI Taxonomy" id="4236"/>
    <lineage>
        <taxon>Eukaryota</taxon>
        <taxon>Viridiplantae</taxon>
        <taxon>Streptophyta</taxon>
        <taxon>Embryophyta</taxon>
        <taxon>Tracheophyta</taxon>
        <taxon>Spermatophyta</taxon>
        <taxon>Magnoliopsida</taxon>
        <taxon>eudicotyledons</taxon>
        <taxon>Gunneridae</taxon>
        <taxon>Pentapetalae</taxon>
        <taxon>asterids</taxon>
        <taxon>campanulids</taxon>
        <taxon>Asterales</taxon>
        <taxon>Asteraceae</taxon>
        <taxon>Cichorioideae</taxon>
        <taxon>Cichorieae</taxon>
        <taxon>Lactucinae</taxon>
        <taxon>Lactuca</taxon>
    </lineage>
</organism>
<accession>A0A9R1X378</accession>
<reference evidence="1 2" key="1">
    <citation type="journal article" date="2017" name="Nat. Commun.">
        <title>Genome assembly with in vitro proximity ligation data and whole-genome triplication in lettuce.</title>
        <authorList>
            <person name="Reyes-Chin-Wo S."/>
            <person name="Wang Z."/>
            <person name="Yang X."/>
            <person name="Kozik A."/>
            <person name="Arikit S."/>
            <person name="Song C."/>
            <person name="Xia L."/>
            <person name="Froenicke L."/>
            <person name="Lavelle D.O."/>
            <person name="Truco M.J."/>
            <person name="Xia R."/>
            <person name="Zhu S."/>
            <person name="Xu C."/>
            <person name="Xu H."/>
            <person name="Xu X."/>
            <person name="Cox K."/>
            <person name="Korf I."/>
            <person name="Meyers B.C."/>
            <person name="Michelmore R.W."/>
        </authorList>
    </citation>
    <scope>NUCLEOTIDE SEQUENCE [LARGE SCALE GENOMIC DNA]</scope>
    <source>
        <strain evidence="2">cv. Salinas</strain>
        <tissue evidence="1">Seedlings</tissue>
    </source>
</reference>
<name>A0A9R1X378_LACSA</name>
<dbReference type="EMBL" id="NBSK02000007">
    <property type="protein sequence ID" value="KAJ0197556.1"/>
    <property type="molecule type" value="Genomic_DNA"/>
</dbReference>
<gene>
    <name evidence="1" type="ORF">LSAT_V11C700375950</name>
</gene>
<protein>
    <submittedName>
        <fullName evidence="1">Uncharacterized protein</fullName>
    </submittedName>
</protein>
<comment type="caution">
    <text evidence="1">The sequence shown here is derived from an EMBL/GenBank/DDBJ whole genome shotgun (WGS) entry which is preliminary data.</text>
</comment>